<gene>
    <name evidence="3" type="ORF">B5808_01280</name>
</gene>
<dbReference type="RefSeq" id="WP_085017827.1">
    <property type="nucleotide sequence ID" value="NZ_BMHD01000001.1"/>
</dbReference>
<feature type="region of interest" description="Disordered" evidence="1">
    <location>
        <begin position="51"/>
        <end position="92"/>
    </location>
</feature>
<dbReference type="AlphaFoldDB" id="A0A1X9LFP9"/>
<organism evidence="3 4">
    <name type="scientific">Cnuibacter physcomitrellae</name>
    <dbReference type="NCBI Taxonomy" id="1619308"/>
    <lineage>
        <taxon>Bacteria</taxon>
        <taxon>Bacillati</taxon>
        <taxon>Actinomycetota</taxon>
        <taxon>Actinomycetes</taxon>
        <taxon>Micrococcales</taxon>
        <taxon>Microbacteriaceae</taxon>
        <taxon>Cnuibacter</taxon>
    </lineage>
</organism>
<evidence type="ECO:0000256" key="1">
    <source>
        <dbReference type="SAM" id="MobiDB-lite"/>
    </source>
</evidence>
<name>A0A1X9LFP9_9MICO</name>
<dbReference type="PANTHER" id="PTHR24094:SF15">
    <property type="entry name" value="AMP-DEPENDENT SYNTHETASE_LIGASE DOMAIN-CONTAINING PROTEIN-RELATED"/>
    <property type="match status" value="1"/>
</dbReference>
<sequence length="276" mass="28963">MRIARYRLVIAGAAILLLAVGALGAWLSRPAPTPPGPTLRGLTWILEDQGLLAPEPGSDPATEPDSAAGSGSGTDSDTGADSNTGAGSEPRVDVDEVRGILAAIPAATTALGDYERDAFGKPWADMDRNGCDTRNDILRRDLADPTMKSGSWCTVTSGVLDDPYTGSTIDFVRGEETSPLVQIDHVVPLAWAWRNGAGDWDTATRLAFANDPVELVAVDGKANNAKADDGPAGWLPPDADSQCAYVAVFTLVVAQYQLTIDDADRAAITRTLDTCP</sequence>
<accession>A0A1X9LFP9</accession>
<dbReference type="Proteomes" id="UP000192775">
    <property type="component" value="Chromosome"/>
</dbReference>
<dbReference type="STRING" id="1619308.B5808_01280"/>
<proteinExistence type="predicted"/>
<feature type="domain" description="GmrSD restriction endonucleases C-terminal" evidence="2">
    <location>
        <begin position="132"/>
        <end position="268"/>
    </location>
</feature>
<dbReference type="InterPro" id="IPR011089">
    <property type="entry name" value="GmrSD_C"/>
</dbReference>
<dbReference type="KEGG" id="cphy:B5808_01280"/>
<reference evidence="3 4" key="1">
    <citation type="submission" date="2017-04" db="EMBL/GenBank/DDBJ databases">
        <authorList>
            <person name="Afonso C.L."/>
            <person name="Miller P.J."/>
            <person name="Scott M.A."/>
            <person name="Spackman E."/>
            <person name="Goraichik I."/>
            <person name="Dimitrov K.M."/>
            <person name="Suarez D.L."/>
            <person name="Swayne D.E."/>
        </authorList>
    </citation>
    <scope>NUCLEOTIDE SEQUENCE [LARGE SCALE GENOMIC DNA]</scope>
    <source>
        <strain evidence="4">XA(T)</strain>
    </source>
</reference>
<keyword evidence="4" id="KW-1185">Reference proteome</keyword>
<dbReference type="PANTHER" id="PTHR24094">
    <property type="entry name" value="SECRETED PROTEIN"/>
    <property type="match status" value="1"/>
</dbReference>
<evidence type="ECO:0000313" key="4">
    <source>
        <dbReference type="Proteomes" id="UP000192775"/>
    </source>
</evidence>
<feature type="compositionally biased region" description="Low complexity" evidence="1">
    <location>
        <begin position="65"/>
        <end position="85"/>
    </location>
</feature>
<evidence type="ECO:0000259" key="2">
    <source>
        <dbReference type="Pfam" id="PF07510"/>
    </source>
</evidence>
<protein>
    <recommendedName>
        <fullName evidence="2">GmrSD restriction endonucleases C-terminal domain-containing protein</fullName>
    </recommendedName>
</protein>
<dbReference type="EMBL" id="CP020715">
    <property type="protein sequence ID" value="ARJ04015.1"/>
    <property type="molecule type" value="Genomic_DNA"/>
</dbReference>
<dbReference type="Pfam" id="PF07510">
    <property type="entry name" value="GmrSD_C"/>
    <property type="match status" value="1"/>
</dbReference>
<evidence type="ECO:0000313" key="3">
    <source>
        <dbReference type="EMBL" id="ARJ04015.1"/>
    </source>
</evidence>